<protein>
    <submittedName>
        <fullName evidence="1">DUF3189 family protein</fullName>
    </submittedName>
</protein>
<sequence>MKIFYYCYGGAHSSVVAAAIHLEKVFPPLTYEKVKQLPYFDLTSPKNRGVPIKLGEDCDKNEIYFVGFGKDKQLIVKFVESFLNAHGVEDDRYIMVDCLASISFYVKIGGFISKVLNLRKLGQMITAKGIVDSEKSLLKAVDVAKQVSEGKSDILTKI</sequence>
<dbReference type="InterPro" id="IPR021525">
    <property type="entry name" value="DUF3189"/>
</dbReference>
<reference evidence="1" key="2">
    <citation type="submission" date="2024-06" db="EMBL/GenBank/DDBJ databases">
        <authorList>
            <person name="Petrova K.O."/>
            <person name="Toshchakov S.V."/>
            <person name="Boltjanskaja Y.V."/>
            <person name="Kevbrin V.V."/>
        </authorList>
    </citation>
    <scope>NUCLEOTIDE SEQUENCE</scope>
    <source>
        <strain evidence="1">Z-710</strain>
    </source>
</reference>
<gene>
    <name evidence="1" type="ORF">PRVXH_001179</name>
</gene>
<dbReference type="Pfam" id="PF11385">
    <property type="entry name" value="DUF3189"/>
    <property type="match status" value="1"/>
</dbReference>
<proteinExistence type="predicted"/>
<name>A0AAU8HWU9_9FIRM</name>
<dbReference type="RefSeq" id="WP_353894382.1">
    <property type="nucleotide sequence ID" value="NZ_CP159485.1"/>
</dbReference>
<organism evidence="1">
    <name type="scientific">Proteinivorax hydrogeniformans</name>
    <dbReference type="NCBI Taxonomy" id="1826727"/>
    <lineage>
        <taxon>Bacteria</taxon>
        <taxon>Bacillati</taxon>
        <taxon>Bacillota</taxon>
        <taxon>Clostridia</taxon>
        <taxon>Eubacteriales</taxon>
        <taxon>Proteinivoracaceae</taxon>
        <taxon>Proteinivorax</taxon>
    </lineage>
</organism>
<accession>A0AAU8HWU9</accession>
<dbReference type="EMBL" id="CP159485">
    <property type="protein sequence ID" value="XCI29835.1"/>
    <property type="molecule type" value="Genomic_DNA"/>
</dbReference>
<reference evidence="1" key="1">
    <citation type="journal article" date="2018" name="Antonie Van Leeuwenhoek">
        <title>Proteinivorax hydrogeniformans sp. nov., an anaerobic, haloalkaliphilic bacterium fermenting proteinaceous compounds with high hydrogen production.</title>
        <authorList>
            <person name="Boltyanskaya Y."/>
            <person name="Detkova E."/>
            <person name="Pimenov N."/>
            <person name="Kevbrin V."/>
        </authorList>
    </citation>
    <scope>NUCLEOTIDE SEQUENCE</scope>
    <source>
        <strain evidence="1">Z-710</strain>
    </source>
</reference>
<dbReference type="AlphaFoldDB" id="A0AAU8HWU9"/>
<evidence type="ECO:0000313" key="1">
    <source>
        <dbReference type="EMBL" id="XCI29835.1"/>
    </source>
</evidence>